<keyword evidence="1" id="KW-0472">Membrane</keyword>
<keyword evidence="1" id="KW-1133">Transmembrane helix</keyword>
<accession>A0A2N3L0U5</accession>
<comment type="caution">
    <text evidence="2">The sequence shown here is derived from an EMBL/GenBank/DDBJ whole genome shotgun (WGS) entry which is preliminary data.</text>
</comment>
<sequence>MSKQTLAMIVQCALSIVIGYFTFVWLYEPESSNPKVAIFGTLITGIVGAWLLMKLYVLVRYGWSAMKSMSWDAD</sequence>
<keyword evidence="3" id="KW-1185">Reference proteome</keyword>
<dbReference type="EMBL" id="NXGX01000015">
    <property type="protein sequence ID" value="PKR56340.1"/>
    <property type="molecule type" value="Genomic_DNA"/>
</dbReference>
<evidence type="ECO:0000313" key="3">
    <source>
        <dbReference type="Proteomes" id="UP000233332"/>
    </source>
</evidence>
<protein>
    <submittedName>
        <fullName evidence="2">Uncharacterized protein</fullName>
    </submittedName>
</protein>
<keyword evidence="1" id="KW-0812">Transmembrane</keyword>
<name>A0A2N3L0U5_9PROT</name>
<organism evidence="2 3">
    <name type="scientific">Thalassospira lohafexi</name>
    <dbReference type="NCBI Taxonomy" id="744227"/>
    <lineage>
        <taxon>Bacteria</taxon>
        <taxon>Pseudomonadati</taxon>
        <taxon>Pseudomonadota</taxon>
        <taxon>Alphaproteobacteria</taxon>
        <taxon>Rhodospirillales</taxon>
        <taxon>Thalassospiraceae</taxon>
        <taxon>Thalassospira</taxon>
    </lineage>
</organism>
<feature type="transmembrane region" description="Helical" evidence="1">
    <location>
        <begin position="7"/>
        <end position="26"/>
    </location>
</feature>
<dbReference type="AlphaFoldDB" id="A0A2N3L0U5"/>
<reference evidence="2 3" key="1">
    <citation type="submission" date="2017-09" db="EMBL/GenBank/DDBJ databases">
        <title>Biodiversity and function of Thalassospira species in the particle-attached aromatic-hydrocarbon-degrading consortia from the surface seawater of the China South Sea.</title>
        <authorList>
            <person name="Dong C."/>
            <person name="Lai Q."/>
            <person name="Shao Z."/>
        </authorList>
    </citation>
    <scope>NUCLEOTIDE SEQUENCE [LARGE SCALE GENOMIC DNA]</scope>
    <source>
        <strain evidence="2 3">139Z-12</strain>
    </source>
</reference>
<gene>
    <name evidence="2" type="ORF">COO92_21280</name>
</gene>
<feature type="transmembrane region" description="Helical" evidence="1">
    <location>
        <begin position="38"/>
        <end position="59"/>
    </location>
</feature>
<evidence type="ECO:0000313" key="2">
    <source>
        <dbReference type="EMBL" id="PKR56340.1"/>
    </source>
</evidence>
<proteinExistence type="predicted"/>
<dbReference type="Proteomes" id="UP000233332">
    <property type="component" value="Unassembled WGS sequence"/>
</dbReference>
<evidence type="ECO:0000256" key="1">
    <source>
        <dbReference type="SAM" id="Phobius"/>
    </source>
</evidence>